<comment type="caution">
    <text evidence="1">The sequence shown here is derived from an EMBL/GenBank/DDBJ whole genome shotgun (WGS) entry which is preliminary data.</text>
</comment>
<accession>A0A8X6F4H2</accession>
<organism evidence="1 2">
    <name type="scientific">Trichonephila clavata</name>
    <name type="common">Joro spider</name>
    <name type="synonym">Nephila clavata</name>
    <dbReference type="NCBI Taxonomy" id="2740835"/>
    <lineage>
        <taxon>Eukaryota</taxon>
        <taxon>Metazoa</taxon>
        <taxon>Ecdysozoa</taxon>
        <taxon>Arthropoda</taxon>
        <taxon>Chelicerata</taxon>
        <taxon>Arachnida</taxon>
        <taxon>Araneae</taxon>
        <taxon>Araneomorphae</taxon>
        <taxon>Entelegynae</taxon>
        <taxon>Araneoidea</taxon>
        <taxon>Nephilidae</taxon>
        <taxon>Trichonephila</taxon>
    </lineage>
</organism>
<evidence type="ECO:0000313" key="1">
    <source>
        <dbReference type="EMBL" id="GFQ69401.1"/>
    </source>
</evidence>
<gene>
    <name evidence="1" type="primary">NCL1_60833</name>
    <name evidence="1" type="ORF">TNCT_20501</name>
</gene>
<evidence type="ECO:0000313" key="2">
    <source>
        <dbReference type="Proteomes" id="UP000887116"/>
    </source>
</evidence>
<keyword evidence="2" id="KW-1185">Reference proteome</keyword>
<sequence length="225" mass="25430">MKEIVKKQIKEHQQGKHAALAELDTLPPCTTPKCTSCSIFQMHSNTSSPMTEEPKPIVDTPPIVNDNCESVEVNPLPKRKPKKKRKKTKDVTHDFVFPKKTARIASPIATEPIATSNSFLDLESDVEEEKQMEQTPQELPAPKPISPIYLKIKTTVRDQLKAIYSKFPETTNKPAGEFLKLTTSNSEEYHSLTQLLELDSDYEFIVVKPKTQKPINVTTLKSCVW</sequence>
<proteinExistence type="predicted"/>
<dbReference type="AlphaFoldDB" id="A0A8X6F4H2"/>
<reference evidence="1" key="1">
    <citation type="submission" date="2020-07" db="EMBL/GenBank/DDBJ databases">
        <title>Multicomponent nature underlies the extraordinary mechanical properties of spider dragline silk.</title>
        <authorList>
            <person name="Kono N."/>
            <person name="Nakamura H."/>
            <person name="Mori M."/>
            <person name="Yoshida Y."/>
            <person name="Ohtoshi R."/>
            <person name="Malay A.D."/>
            <person name="Moran D.A.P."/>
            <person name="Tomita M."/>
            <person name="Numata K."/>
            <person name="Arakawa K."/>
        </authorList>
    </citation>
    <scope>NUCLEOTIDE SEQUENCE</scope>
</reference>
<name>A0A8X6F4H2_TRICU</name>
<dbReference type="Proteomes" id="UP000887116">
    <property type="component" value="Unassembled WGS sequence"/>
</dbReference>
<protein>
    <submittedName>
        <fullName evidence="1">Uncharacterized protein</fullName>
    </submittedName>
</protein>
<dbReference type="EMBL" id="BMAO01020728">
    <property type="protein sequence ID" value="GFQ69401.1"/>
    <property type="molecule type" value="Genomic_DNA"/>
</dbReference>